<dbReference type="EMBL" id="JAMDGR010000001">
    <property type="protein sequence ID" value="MDD1147338.1"/>
    <property type="molecule type" value="Genomic_DNA"/>
</dbReference>
<accession>A0ABT5PZI1</accession>
<evidence type="ECO:0000313" key="3">
    <source>
        <dbReference type="Proteomes" id="UP001217610"/>
    </source>
</evidence>
<comment type="caution">
    <text evidence="2">The sequence shown here is derived from an EMBL/GenBank/DDBJ whole genome shotgun (WGS) entry which is preliminary data.</text>
</comment>
<name>A0ABT5PZI1_9PSED</name>
<reference evidence="2 3" key="1">
    <citation type="submission" date="2022-05" db="EMBL/GenBank/DDBJ databases">
        <title>Novel Pseudomonas spp. Isolated from a Rainbow Trout Aquaculture Facility.</title>
        <authorList>
            <person name="Testerman T."/>
            <person name="Graf J."/>
        </authorList>
    </citation>
    <scope>NUCLEOTIDE SEQUENCE [LARGE SCALE GENOMIC DNA]</scope>
    <source>
        <strain evidence="2 3">ID357</strain>
    </source>
</reference>
<proteinExistence type="predicted"/>
<organism evidence="2 3">
    <name type="scientific">Pseudomonas idahonensis</name>
    <dbReference type="NCBI Taxonomy" id="2942628"/>
    <lineage>
        <taxon>Bacteria</taxon>
        <taxon>Pseudomonadati</taxon>
        <taxon>Pseudomonadota</taxon>
        <taxon>Gammaproteobacteria</taxon>
        <taxon>Pseudomonadales</taxon>
        <taxon>Pseudomonadaceae</taxon>
        <taxon>Pseudomonas</taxon>
    </lineage>
</organism>
<keyword evidence="3" id="KW-1185">Reference proteome</keyword>
<sequence>MKQRLAEKENSPPQENMSLRTANPIKPPTSYTATHTLFDTIVQNYLIE</sequence>
<feature type="compositionally biased region" description="Basic and acidic residues" evidence="1">
    <location>
        <begin position="1"/>
        <end position="10"/>
    </location>
</feature>
<dbReference type="Proteomes" id="UP001217610">
    <property type="component" value="Unassembled WGS sequence"/>
</dbReference>
<feature type="region of interest" description="Disordered" evidence="1">
    <location>
        <begin position="1"/>
        <end position="31"/>
    </location>
</feature>
<feature type="compositionally biased region" description="Polar residues" evidence="1">
    <location>
        <begin position="11"/>
        <end position="21"/>
    </location>
</feature>
<evidence type="ECO:0000256" key="1">
    <source>
        <dbReference type="SAM" id="MobiDB-lite"/>
    </source>
</evidence>
<evidence type="ECO:0000313" key="2">
    <source>
        <dbReference type="EMBL" id="MDD1147338.1"/>
    </source>
</evidence>
<gene>
    <name evidence="2" type="ORF">M5G25_03515</name>
</gene>
<protein>
    <submittedName>
        <fullName evidence="2">Uncharacterized protein</fullName>
    </submittedName>
</protein>
<dbReference type="RefSeq" id="WP_181430774.1">
    <property type="nucleotide sequence ID" value="NZ_JAMDGR010000001.1"/>
</dbReference>